<evidence type="ECO:0000256" key="1">
    <source>
        <dbReference type="SAM" id="SignalP"/>
    </source>
</evidence>
<dbReference type="Proteomes" id="UP001174691">
    <property type="component" value="Unassembled WGS sequence"/>
</dbReference>
<name>A0AA38VDC6_9PEZI</name>
<dbReference type="AlphaFoldDB" id="A0AA38VDC6"/>
<organism evidence="2 3">
    <name type="scientific">Coniochaeta hoffmannii</name>
    <dbReference type="NCBI Taxonomy" id="91930"/>
    <lineage>
        <taxon>Eukaryota</taxon>
        <taxon>Fungi</taxon>
        <taxon>Dikarya</taxon>
        <taxon>Ascomycota</taxon>
        <taxon>Pezizomycotina</taxon>
        <taxon>Sordariomycetes</taxon>
        <taxon>Sordariomycetidae</taxon>
        <taxon>Coniochaetales</taxon>
        <taxon>Coniochaetaceae</taxon>
        <taxon>Coniochaeta</taxon>
    </lineage>
</organism>
<proteinExistence type="predicted"/>
<evidence type="ECO:0000313" key="3">
    <source>
        <dbReference type="Proteomes" id="UP001174691"/>
    </source>
</evidence>
<protein>
    <submittedName>
        <fullName evidence="2">Uncharacterized protein</fullName>
    </submittedName>
</protein>
<comment type="caution">
    <text evidence="2">The sequence shown here is derived from an EMBL/GenBank/DDBJ whole genome shotgun (WGS) entry which is preliminary data.</text>
</comment>
<accession>A0AA38VDC6</accession>
<dbReference type="EMBL" id="JANBVN010000237">
    <property type="protein sequence ID" value="KAJ9131384.1"/>
    <property type="molecule type" value="Genomic_DNA"/>
</dbReference>
<gene>
    <name evidence="2" type="ORF">NKR19_g9559</name>
</gene>
<reference evidence="2" key="1">
    <citation type="submission" date="2022-07" db="EMBL/GenBank/DDBJ databases">
        <title>Fungi with potential for degradation of polypropylene.</title>
        <authorList>
            <person name="Gostincar C."/>
        </authorList>
    </citation>
    <scope>NUCLEOTIDE SEQUENCE</scope>
    <source>
        <strain evidence="2">EXF-13287</strain>
    </source>
</reference>
<feature type="signal peptide" evidence="1">
    <location>
        <begin position="1"/>
        <end position="18"/>
    </location>
</feature>
<keyword evidence="3" id="KW-1185">Reference proteome</keyword>
<keyword evidence="1" id="KW-0732">Signal</keyword>
<sequence>MKLYSGALLAAAALGAAAIEYAPMPTRPALLQNRAPCVQDACFNGKDDCSSYFITTTTPDLATEYSTTYTDFIVSETESVTVTTVIDGTATATEQSTAQMTTSITATLPVLPGGLGRKAKKMKRALERRIPYYAQGLCPDEAAYESACACIGVTRSVIMSGTASTTTLTTVSVTSSTQTETETALRESSTTTVSTETLTTTVATEVATATSFAQGPFWPQNAALQFFTCPSVNPDPRQCSAFNLNAATTADAVQFYIDPDGFLRSYLPPGYEDYYWAYVFNQPNNYAQIIIWDRPDEVANARPRLRCVVTPVTDILVCQDEALAPGTQKFGYCGFGFAYIGPVTRPDNFDCVAITLVAVPVSP</sequence>
<evidence type="ECO:0000313" key="2">
    <source>
        <dbReference type="EMBL" id="KAJ9131384.1"/>
    </source>
</evidence>
<feature type="chain" id="PRO_5041409932" evidence="1">
    <location>
        <begin position="19"/>
        <end position="363"/>
    </location>
</feature>